<evidence type="ECO:0000313" key="2">
    <source>
        <dbReference type="EMBL" id="KAG2306491.1"/>
    </source>
</evidence>
<dbReference type="EMBL" id="JAAMPC010000006">
    <property type="protein sequence ID" value="KAG2306491.1"/>
    <property type="molecule type" value="Genomic_DNA"/>
</dbReference>
<accession>A0A8X7SHD4</accession>
<name>A0A8X7SHD4_BRACI</name>
<comment type="caution">
    <text evidence="2">The sequence shown here is derived from an EMBL/GenBank/DDBJ whole genome shotgun (WGS) entry which is preliminary data.</text>
</comment>
<dbReference type="Proteomes" id="UP000886595">
    <property type="component" value="Unassembled WGS sequence"/>
</dbReference>
<sequence length="110" mass="12244">MVPSKISCSLEQVPDSPDETYFTSSTREAVKDNVRPNFSFHSHAHGETSSKISDMAEYLEPPDDNQAAIEEDPIAESPNDCDEISDNTEDAISKLIIPPPDKIRLKKKKL</sequence>
<proteinExistence type="predicted"/>
<dbReference type="AlphaFoldDB" id="A0A8X7SHD4"/>
<reference evidence="2 3" key="1">
    <citation type="submission" date="2020-02" db="EMBL/GenBank/DDBJ databases">
        <authorList>
            <person name="Ma Q."/>
            <person name="Huang Y."/>
            <person name="Song X."/>
            <person name="Pei D."/>
        </authorList>
    </citation>
    <scope>NUCLEOTIDE SEQUENCE [LARGE SCALE GENOMIC DNA]</scope>
    <source>
        <strain evidence="2">Sxm20200214</strain>
        <tissue evidence="2">Leaf</tissue>
    </source>
</reference>
<gene>
    <name evidence="2" type="ORF">Bca52824_026239</name>
</gene>
<organism evidence="2 3">
    <name type="scientific">Brassica carinata</name>
    <name type="common">Ethiopian mustard</name>
    <name type="synonym">Abyssinian cabbage</name>
    <dbReference type="NCBI Taxonomy" id="52824"/>
    <lineage>
        <taxon>Eukaryota</taxon>
        <taxon>Viridiplantae</taxon>
        <taxon>Streptophyta</taxon>
        <taxon>Embryophyta</taxon>
        <taxon>Tracheophyta</taxon>
        <taxon>Spermatophyta</taxon>
        <taxon>Magnoliopsida</taxon>
        <taxon>eudicotyledons</taxon>
        <taxon>Gunneridae</taxon>
        <taxon>Pentapetalae</taxon>
        <taxon>rosids</taxon>
        <taxon>malvids</taxon>
        <taxon>Brassicales</taxon>
        <taxon>Brassicaceae</taxon>
        <taxon>Brassiceae</taxon>
        <taxon>Brassica</taxon>
    </lineage>
</organism>
<keyword evidence="3" id="KW-1185">Reference proteome</keyword>
<protein>
    <submittedName>
        <fullName evidence="2">Uncharacterized protein</fullName>
    </submittedName>
</protein>
<feature type="region of interest" description="Disordered" evidence="1">
    <location>
        <begin position="1"/>
        <end position="21"/>
    </location>
</feature>
<evidence type="ECO:0000256" key="1">
    <source>
        <dbReference type="SAM" id="MobiDB-lite"/>
    </source>
</evidence>
<feature type="compositionally biased region" description="Polar residues" evidence="1">
    <location>
        <begin position="1"/>
        <end position="10"/>
    </location>
</feature>
<dbReference type="OrthoDB" id="1914453at2759"/>
<evidence type="ECO:0000313" key="3">
    <source>
        <dbReference type="Proteomes" id="UP000886595"/>
    </source>
</evidence>